<dbReference type="Pfam" id="PF00732">
    <property type="entry name" value="GMC_oxred_N"/>
    <property type="match status" value="1"/>
</dbReference>
<name>A0A1M2VI94_TRAPU</name>
<organism evidence="6 7">
    <name type="scientific">Trametes pubescens</name>
    <name type="common">White-rot fungus</name>
    <dbReference type="NCBI Taxonomy" id="154538"/>
    <lineage>
        <taxon>Eukaryota</taxon>
        <taxon>Fungi</taxon>
        <taxon>Dikarya</taxon>
        <taxon>Basidiomycota</taxon>
        <taxon>Agaricomycotina</taxon>
        <taxon>Agaricomycetes</taxon>
        <taxon>Polyporales</taxon>
        <taxon>Polyporaceae</taxon>
        <taxon>Trametes</taxon>
    </lineage>
</organism>
<dbReference type="InterPro" id="IPR012132">
    <property type="entry name" value="GMC_OxRdtase"/>
</dbReference>
<dbReference type="GO" id="GO:0050660">
    <property type="term" value="F:flavin adenine dinucleotide binding"/>
    <property type="evidence" value="ECO:0007669"/>
    <property type="project" value="InterPro"/>
</dbReference>
<dbReference type="GO" id="GO:0016614">
    <property type="term" value="F:oxidoreductase activity, acting on CH-OH group of donors"/>
    <property type="evidence" value="ECO:0007669"/>
    <property type="project" value="InterPro"/>
</dbReference>
<accession>A0A1M2VI94</accession>
<dbReference type="PIRSF" id="PIRSF000137">
    <property type="entry name" value="Alcohol_oxidase"/>
    <property type="match status" value="1"/>
</dbReference>
<protein>
    <submittedName>
        <fullName evidence="6">L-sorbose 1-dehydrogenase</fullName>
    </submittedName>
</protein>
<feature type="domain" description="Glucose-methanol-choline oxidoreductase N-terminal" evidence="5">
    <location>
        <begin position="291"/>
        <end position="305"/>
    </location>
</feature>
<dbReference type="Gene3D" id="3.50.50.60">
    <property type="entry name" value="FAD/NAD(P)-binding domain"/>
    <property type="match status" value="1"/>
</dbReference>
<keyword evidence="4" id="KW-0274">FAD</keyword>
<feature type="active site" description="Proton donor" evidence="3">
    <location>
        <position position="522"/>
    </location>
</feature>
<dbReference type="AlphaFoldDB" id="A0A1M2VI94"/>
<keyword evidence="4" id="KW-0285">Flavoprotein</keyword>
<evidence type="ECO:0000256" key="3">
    <source>
        <dbReference type="PIRSR" id="PIRSR000137-1"/>
    </source>
</evidence>
<dbReference type="SUPFAM" id="SSF51905">
    <property type="entry name" value="FAD/NAD(P)-binding domain"/>
    <property type="match status" value="1"/>
</dbReference>
<dbReference type="InterPro" id="IPR007867">
    <property type="entry name" value="GMC_OxRtase_C"/>
</dbReference>
<dbReference type="PROSITE" id="PS00624">
    <property type="entry name" value="GMC_OXRED_2"/>
    <property type="match status" value="1"/>
</dbReference>
<dbReference type="STRING" id="154538.A0A1M2VI94"/>
<dbReference type="Pfam" id="PF05199">
    <property type="entry name" value="GMC_oxred_C"/>
    <property type="match status" value="1"/>
</dbReference>
<dbReference type="PANTHER" id="PTHR11552">
    <property type="entry name" value="GLUCOSE-METHANOL-CHOLINE GMC OXIDOREDUCTASE"/>
    <property type="match status" value="1"/>
</dbReference>
<dbReference type="InterPro" id="IPR036188">
    <property type="entry name" value="FAD/NAD-bd_sf"/>
</dbReference>
<dbReference type="OrthoDB" id="269227at2759"/>
<evidence type="ECO:0000256" key="1">
    <source>
        <dbReference type="ARBA" id="ARBA00001974"/>
    </source>
</evidence>
<evidence type="ECO:0000256" key="2">
    <source>
        <dbReference type="ARBA" id="ARBA00010790"/>
    </source>
</evidence>
<feature type="binding site" evidence="4">
    <location>
        <position position="106"/>
    </location>
    <ligand>
        <name>FAD</name>
        <dbReference type="ChEBI" id="CHEBI:57692"/>
    </ligand>
</feature>
<dbReference type="Gene3D" id="3.30.560.10">
    <property type="entry name" value="Glucose Oxidase, domain 3"/>
    <property type="match status" value="1"/>
</dbReference>
<dbReference type="EMBL" id="MNAD01001194">
    <property type="protein sequence ID" value="OJT07306.1"/>
    <property type="molecule type" value="Genomic_DNA"/>
</dbReference>
<evidence type="ECO:0000259" key="5">
    <source>
        <dbReference type="PROSITE" id="PS00624"/>
    </source>
</evidence>
<evidence type="ECO:0000256" key="4">
    <source>
        <dbReference type="PIRSR" id="PIRSR000137-2"/>
    </source>
</evidence>
<feature type="binding site" evidence="4">
    <location>
        <position position="246"/>
    </location>
    <ligand>
        <name>FAD</name>
        <dbReference type="ChEBI" id="CHEBI:57692"/>
    </ligand>
</feature>
<dbReference type="InterPro" id="IPR000172">
    <property type="entry name" value="GMC_OxRdtase_N"/>
</dbReference>
<dbReference type="PANTHER" id="PTHR11552:SF219">
    <property type="entry name" value="GLUCOSE-METHANOL-CHOLINE OXIDOREDUCTASE N-TERMINAL DOMAIN-CONTAINING PROTEIN"/>
    <property type="match status" value="1"/>
</dbReference>
<evidence type="ECO:0000313" key="6">
    <source>
        <dbReference type="EMBL" id="OJT07306.1"/>
    </source>
</evidence>
<dbReference type="Proteomes" id="UP000184267">
    <property type="component" value="Unassembled WGS sequence"/>
</dbReference>
<dbReference type="OMA" id="EIMPMAY"/>
<comment type="cofactor">
    <cofactor evidence="1 4">
        <name>FAD</name>
        <dbReference type="ChEBI" id="CHEBI:57692"/>
    </cofactor>
</comment>
<keyword evidence="7" id="KW-1185">Reference proteome</keyword>
<dbReference type="SUPFAM" id="SSF54373">
    <property type="entry name" value="FAD-linked reductases, C-terminal domain"/>
    <property type="match status" value="1"/>
</dbReference>
<evidence type="ECO:0000313" key="7">
    <source>
        <dbReference type="Proteomes" id="UP000184267"/>
    </source>
</evidence>
<comment type="similarity">
    <text evidence="2">Belongs to the GMC oxidoreductase family.</text>
</comment>
<feature type="binding site" evidence="4">
    <location>
        <position position="102"/>
    </location>
    <ligand>
        <name>FAD</name>
        <dbReference type="ChEBI" id="CHEBI:57692"/>
    </ligand>
</feature>
<sequence>MWPFSTPYPEFRVDELFEEYDYVVVGGGTAGCVLANRLSAQPNLRVLVVERGPVADTWASRVPLFSSDFASDGTRTIRRDMVPQQHLLPKGTRQMQAFSGSVLGGTSRINQMLYTRGLPAEYDEWKEAGMEGWGWEDVRDCFLKSEKADVGVEGVHNTKGLWRNRAHADFYFRGFGEAVRAAESIGLPYIPDVNSSTHPPFGCARLHFTIDNNAHRHSTYHAFLPKDLAVWRARVGRLHVCTGTIVERLVIERTGSGELMVTGVVLGPTHEGKGVKTRTIKVRREVVLSAGPFGSPQILMLSGLGPAEHLKEVGITVVKDLPAVGSNLQDHFAVSTGFNISMWDSLLSLEKRPWRFLIELVRYLIWGTGLLLVPVLQLAIFVHSKLLDEHGLPTKTEKAFDQKLPDIEIMPMAYDSSDSQLGQYIPRTAGQYSFLNVLLAPTSRGTVRLSSSDPRAPLLIDPAYLSNPADLPPLRAAVRLSLRLRDRMRAQGYAMKDATVPRSEADEDLDEWIRSCNRTTYHYTSTCRMGRLEDGEWEGGAVVDAKLRVYGVKGLRVADSSVFPRVPRTHTQAPTAAVGEKCAEMILSGI</sequence>
<comment type="caution">
    <text evidence="6">The sequence shown here is derived from an EMBL/GenBank/DDBJ whole genome shotgun (WGS) entry which is preliminary data.</text>
</comment>
<proteinExistence type="inferred from homology"/>
<gene>
    <name evidence="6" type="ORF">TRAPUB_1836</name>
</gene>
<feature type="active site" description="Proton acceptor" evidence="3">
    <location>
        <position position="570"/>
    </location>
</feature>
<reference evidence="6 7" key="1">
    <citation type="submission" date="2016-10" db="EMBL/GenBank/DDBJ databases">
        <title>Genome sequence of the basidiomycete white-rot fungus Trametes pubescens.</title>
        <authorList>
            <person name="Makela M.R."/>
            <person name="Granchi Z."/>
            <person name="Peng M."/>
            <person name="De Vries R.P."/>
            <person name="Grigoriev I."/>
            <person name="Riley R."/>
            <person name="Hilden K."/>
        </authorList>
    </citation>
    <scope>NUCLEOTIDE SEQUENCE [LARGE SCALE GENOMIC DNA]</scope>
    <source>
        <strain evidence="6 7">FBCC735</strain>
    </source>
</reference>